<keyword evidence="4" id="KW-1185">Reference proteome</keyword>
<protein>
    <submittedName>
        <fullName evidence="3">Uncharacterized protein</fullName>
    </submittedName>
</protein>
<feature type="signal peptide" evidence="2">
    <location>
        <begin position="1"/>
        <end position="17"/>
    </location>
</feature>
<evidence type="ECO:0000313" key="4">
    <source>
        <dbReference type="Proteomes" id="UP000325440"/>
    </source>
</evidence>
<feature type="chain" id="PRO_5023004833" evidence="2">
    <location>
        <begin position="18"/>
        <end position="227"/>
    </location>
</feature>
<dbReference type="AlphaFoldDB" id="A0A5E4M434"/>
<feature type="compositionally biased region" description="Polar residues" evidence="1">
    <location>
        <begin position="186"/>
        <end position="197"/>
    </location>
</feature>
<keyword evidence="2" id="KW-0732">Signal</keyword>
<gene>
    <name evidence="3" type="ORF">CINCED_3A003711</name>
</gene>
<accession>A0A5E4M434</accession>
<proteinExistence type="predicted"/>
<evidence type="ECO:0000256" key="1">
    <source>
        <dbReference type="SAM" id="MobiDB-lite"/>
    </source>
</evidence>
<sequence>MIAATFVFILTVTTITCHYDNKSGYVKLNVTKLCIEYPGSIWCPWFLEQSNEVDCHCATELPSGTTTVTGSSAVSSEIVDAGSSDASSGTIQKEAPESLFKAVITTPSVVPETSFGEILPNQSAENTLIGSKPITVDQCDRLIADEKKLLRSFIRQLIKKSLKSFMASLTSTDTFRKYTEKKNPFTEHSPTLDSRGQSIKPRRWGNRRLDKLNLFPTIVGDTDLIIL</sequence>
<dbReference type="Proteomes" id="UP000325440">
    <property type="component" value="Unassembled WGS sequence"/>
</dbReference>
<dbReference type="EMBL" id="CABPRJ010000001">
    <property type="protein sequence ID" value="VVC24121.1"/>
    <property type="molecule type" value="Genomic_DNA"/>
</dbReference>
<reference evidence="3 4" key="1">
    <citation type="submission" date="2019-08" db="EMBL/GenBank/DDBJ databases">
        <authorList>
            <person name="Alioto T."/>
            <person name="Alioto T."/>
            <person name="Gomez Garrido J."/>
        </authorList>
    </citation>
    <scope>NUCLEOTIDE SEQUENCE [LARGE SCALE GENOMIC DNA]</scope>
</reference>
<name>A0A5E4M434_9HEMI</name>
<feature type="region of interest" description="Disordered" evidence="1">
    <location>
        <begin position="181"/>
        <end position="200"/>
    </location>
</feature>
<evidence type="ECO:0000313" key="3">
    <source>
        <dbReference type="EMBL" id="VVC24121.1"/>
    </source>
</evidence>
<organism evidence="3 4">
    <name type="scientific">Cinara cedri</name>
    <dbReference type="NCBI Taxonomy" id="506608"/>
    <lineage>
        <taxon>Eukaryota</taxon>
        <taxon>Metazoa</taxon>
        <taxon>Ecdysozoa</taxon>
        <taxon>Arthropoda</taxon>
        <taxon>Hexapoda</taxon>
        <taxon>Insecta</taxon>
        <taxon>Pterygota</taxon>
        <taxon>Neoptera</taxon>
        <taxon>Paraneoptera</taxon>
        <taxon>Hemiptera</taxon>
        <taxon>Sternorrhyncha</taxon>
        <taxon>Aphidomorpha</taxon>
        <taxon>Aphidoidea</taxon>
        <taxon>Aphididae</taxon>
        <taxon>Lachninae</taxon>
        <taxon>Cinara</taxon>
    </lineage>
</organism>
<evidence type="ECO:0000256" key="2">
    <source>
        <dbReference type="SAM" id="SignalP"/>
    </source>
</evidence>